<dbReference type="InterPro" id="IPR034772">
    <property type="entry name" value="CPSF6/7"/>
</dbReference>
<proteinExistence type="predicted"/>
<dbReference type="PANTHER" id="PTHR23204">
    <property type="entry name" value="CLEAVAGE AND POLYADENYLATION SPECIFIC FACTOR"/>
    <property type="match status" value="1"/>
</dbReference>
<feature type="region of interest" description="Disordered" evidence="1">
    <location>
        <begin position="58"/>
        <end position="106"/>
    </location>
</feature>
<protein>
    <submittedName>
        <fullName evidence="2">Uncharacterized protein</fullName>
    </submittedName>
</protein>
<dbReference type="AlphaFoldDB" id="A0A0A0K306"/>
<feature type="compositionally biased region" description="Basic residues" evidence="1">
    <location>
        <begin position="534"/>
        <end position="543"/>
    </location>
</feature>
<feature type="compositionally biased region" description="Basic and acidic residues" evidence="1">
    <location>
        <begin position="58"/>
        <end position="73"/>
    </location>
</feature>
<reference evidence="2 3" key="1">
    <citation type="journal article" date="2009" name="Nat. Genet.">
        <title>The genome of the cucumber, Cucumis sativus L.</title>
        <authorList>
            <person name="Huang S."/>
            <person name="Li R."/>
            <person name="Zhang Z."/>
            <person name="Li L."/>
            <person name="Gu X."/>
            <person name="Fan W."/>
            <person name="Lucas W.J."/>
            <person name="Wang X."/>
            <person name="Xie B."/>
            <person name="Ni P."/>
            <person name="Ren Y."/>
            <person name="Zhu H."/>
            <person name="Li J."/>
            <person name="Lin K."/>
            <person name="Jin W."/>
            <person name="Fei Z."/>
            <person name="Li G."/>
            <person name="Staub J."/>
            <person name="Kilian A."/>
            <person name="van der Vossen E.A."/>
            <person name="Wu Y."/>
            <person name="Guo J."/>
            <person name="He J."/>
            <person name="Jia Z."/>
            <person name="Ren Y."/>
            <person name="Tian G."/>
            <person name="Lu Y."/>
            <person name="Ruan J."/>
            <person name="Qian W."/>
            <person name="Wang M."/>
            <person name="Huang Q."/>
            <person name="Li B."/>
            <person name="Xuan Z."/>
            <person name="Cao J."/>
            <person name="Asan"/>
            <person name="Wu Z."/>
            <person name="Zhang J."/>
            <person name="Cai Q."/>
            <person name="Bai Y."/>
            <person name="Zhao B."/>
            <person name="Han Y."/>
            <person name="Li Y."/>
            <person name="Li X."/>
            <person name="Wang S."/>
            <person name="Shi Q."/>
            <person name="Liu S."/>
            <person name="Cho W.K."/>
            <person name="Kim J.Y."/>
            <person name="Xu Y."/>
            <person name="Heller-Uszynska K."/>
            <person name="Miao H."/>
            <person name="Cheng Z."/>
            <person name="Zhang S."/>
            <person name="Wu J."/>
            <person name="Yang Y."/>
            <person name="Kang H."/>
            <person name="Li M."/>
            <person name="Liang H."/>
            <person name="Ren X."/>
            <person name="Shi Z."/>
            <person name="Wen M."/>
            <person name="Jian M."/>
            <person name="Yang H."/>
            <person name="Zhang G."/>
            <person name="Yang Z."/>
            <person name="Chen R."/>
            <person name="Liu S."/>
            <person name="Li J."/>
            <person name="Ma L."/>
            <person name="Liu H."/>
            <person name="Zhou Y."/>
            <person name="Zhao J."/>
            <person name="Fang X."/>
            <person name="Li G."/>
            <person name="Fang L."/>
            <person name="Li Y."/>
            <person name="Liu D."/>
            <person name="Zheng H."/>
            <person name="Zhang Y."/>
            <person name="Qin N."/>
            <person name="Li Z."/>
            <person name="Yang G."/>
            <person name="Yang S."/>
            <person name="Bolund L."/>
            <person name="Kristiansen K."/>
            <person name="Zheng H."/>
            <person name="Li S."/>
            <person name="Zhang X."/>
            <person name="Yang H."/>
            <person name="Wang J."/>
            <person name="Sun R."/>
            <person name="Zhang B."/>
            <person name="Jiang S."/>
            <person name="Wang J."/>
            <person name="Du Y."/>
            <person name="Li S."/>
        </authorList>
    </citation>
    <scope>NUCLEOTIDE SEQUENCE [LARGE SCALE GENOMIC DNA]</scope>
    <source>
        <strain evidence="3">cv. 9930</strain>
    </source>
</reference>
<name>A0A0A0K306_CUCSA</name>
<feature type="compositionally biased region" description="Gly residues" evidence="1">
    <location>
        <begin position="370"/>
        <end position="382"/>
    </location>
</feature>
<feature type="compositionally biased region" description="Low complexity" evidence="1">
    <location>
        <begin position="217"/>
        <end position="233"/>
    </location>
</feature>
<sequence length="569" mass="61955">MDEGEGGFGEGVDQIDQFHRNEAISAVADDGFLGEDEDEYEDLYNDVNVGEGFLQSLRKSDDLGFKREEEPKMEPPAPVPPSSGASIPGIGGGATEVTGLGDAGGRTVSERVTEGYNQIPDLRTNEMAIRGGVGSGPPVGTGVGIRVELGQGSKAIELEERSIAYASPFSVKKMGEAQVSRNQQIAQATNPQARRAPNEAVGKIGGNSIATGGNYQGGDNNRGSGRGNWGRSNAHGMGGRGPAGQMRGRGGGMGGRGIMGNGGNGFGQGIGATPPLLHPQSMMGQGFDPSFGAPMGRMGTYGGFPGAPAPPFSGILSSFPPVGGVGLPGVAPHVNPAFFGRGMPMNGMGMMPTSGVDGPNMGMWSDPSMGGWGSEEQGGGRAGESSYGEEAGSDQHYGEGSHERGPWANSAKEKDRGSERDWSQSSDRRYRDDRDVGYDRERSKEKDPGPDHDWPDRRPREDRDIGRERDKERDRDRDRERSRDYERGHHERDRERERDRDRDRYKDDRDRYSDHHRYRDREPEHDEDWERGRSSRTHSHSKSRLSQEEESRSRSRDADYGKRRRLTSE</sequence>
<reference evidence="2 3" key="4">
    <citation type="journal article" date="2011" name="BMC Genomics">
        <title>RNA-Seq improves annotation of protein-coding genes in the cucumber genome.</title>
        <authorList>
            <person name="Li Z."/>
            <person name="Zhang Z."/>
            <person name="Yan P."/>
            <person name="Huang S."/>
            <person name="Fei Z."/>
            <person name="Lin K."/>
        </authorList>
    </citation>
    <scope>NUCLEOTIDE SEQUENCE [LARGE SCALE GENOMIC DNA]</scope>
    <source>
        <strain evidence="3">cv. 9930</strain>
    </source>
</reference>
<feature type="compositionally biased region" description="Gly residues" evidence="1">
    <location>
        <begin position="236"/>
        <end position="245"/>
    </location>
</feature>
<dbReference type="STRING" id="3659.A0A0A0K306"/>
<evidence type="ECO:0000313" key="2">
    <source>
        <dbReference type="EMBL" id="KGN44015.1"/>
    </source>
</evidence>
<reference evidence="2 3" key="2">
    <citation type="journal article" date="2009" name="PLoS ONE">
        <title>An integrated genetic and cytogenetic map of the cucumber genome.</title>
        <authorList>
            <person name="Ren Y."/>
            <person name="Zhang Z."/>
            <person name="Liu J."/>
            <person name="Staub J.E."/>
            <person name="Han Y."/>
            <person name="Cheng Z."/>
            <person name="Li X."/>
            <person name="Lu J."/>
            <person name="Miao H."/>
            <person name="Kang H."/>
            <person name="Xie B."/>
            <person name="Gu X."/>
            <person name="Wang X."/>
            <person name="Du Y."/>
            <person name="Jin W."/>
            <person name="Huang S."/>
        </authorList>
    </citation>
    <scope>NUCLEOTIDE SEQUENCE [LARGE SCALE GENOMIC DNA]</scope>
    <source>
        <strain evidence="3">cv. 9930</strain>
    </source>
</reference>
<reference evidence="2 3" key="3">
    <citation type="journal article" date="2010" name="BMC Genomics">
        <title>Transcriptome sequencing and comparative analysis of cucumber flowers with different sex types.</title>
        <authorList>
            <person name="Guo S."/>
            <person name="Zheng Y."/>
            <person name="Joung J.G."/>
            <person name="Liu S."/>
            <person name="Zhang Z."/>
            <person name="Crasta O.R."/>
            <person name="Sobral B.W."/>
            <person name="Xu Y."/>
            <person name="Huang S."/>
            <person name="Fei Z."/>
        </authorList>
    </citation>
    <scope>NUCLEOTIDE SEQUENCE [LARGE SCALE GENOMIC DNA]</scope>
    <source>
        <strain evidence="3">cv. 9930</strain>
    </source>
</reference>
<accession>A0A0A0K306</accession>
<dbReference type="Gramene" id="KGN44015">
    <property type="protein sequence ID" value="KGN44015"/>
    <property type="gene ID" value="Csa_7G103790"/>
</dbReference>
<keyword evidence="3" id="KW-1185">Reference proteome</keyword>
<dbReference type="GO" id="GO:0005847">
    <property type="term" value="C:mRNA cleavage and polyadenylation specificity factor complex"/>
    <property type="evidence" value="ECO:0000318"/>
    <property type="project" value="GO_Central"/>
</dbReference>
<dbReference type="EMBL" id="CM002928">
    <property type="protein sequence ID" value="KGN44015.1"/>
    <property type="molecule type" value="Genomic_DNA"/>
</dbReference>
<feature type="region of interest" description="Disordered" evidence="1">
    <location>
        <begin position="354"/>
        <end position="569"/>
    </location>
</feature>
<evidence type="ECO:0000313" key="3">
    <source>
        <dbReference type="Proteomes" id="UP000029981"/>
    </source>
</evidence>
<dbReference type="GO" id="GO:0003729">
    <property type="term" value="F:mRNA binding"/>
    <property type="evidence" value="ECO:0000318"/>
    <property type="project" value="GO_Central"/>
</dbReference>
<evidence type="ECO:0000256" key="1">
    <source>
        <dbReference type="SAM" id="MobiDB-lite"/>
    </source>
</evidence>
<gene>
    <name evidence="2" type="ORF">Csa_7G103790</name>
</gene>
<organism evidence="2 3">
    <name type="scientific">Cucumis sativus</name>
    <name type="common">Cucumber</name>
    <dbReference type="NCBI Taxonomy" id="3659"/>
    <lineage>
        <taxon>Eukaryota</taxon>
        <taxon>Viridiplantae</taxon>
        <taxon>Streptophyta</taxon>
        <taxon>Embryophyta</taxon>
        <taxon>Tracheophyta</taxon>
        <taxon>Spermatophyta</taxon>
        <taxon>Magnoliopsida</taxon>
        <taxon>eudicotyledons</taxon>
        <taxon>Gunneridae</taxon>
        <taxon>Pentapetalae</taxon>
        <taxon>rosids</taxon>
        <taxon>fabids</taxon>
        <taxon>Cucurbitales</taxon>
        <taxon>Cucurbitaceae</taxon>
        <taxon>Benincaseae</taxon>
        <taxon>Cucumis</taxon>
    </lineage>
</organism>
<dbReference type="GO" id="GO:0110104">
    <property type="term" value="P:mRNA alternative polyadenylation"/>
    <property type="evidence" value="ECO:0000318"/>
    <property type="project" value="GO_Central"/>
</dbReference>
<feature type="compositionally biased region" description="Basic and acidic residues" evidence="1">
    <location>
        <begin position="545"/>
        <end position="569"/>
    </location>
</feature>
<dbReference type="Proteomes" id="UP000029981">
    <property type="component" value="Chromosome 7"/>
</dbReference>
<dbReference type="OMA" id="THDRGAR"/>
<dbReference type="eggNOG" id="KOG0118">
    <property type="taxonomic scope" value="Eukaryota"/>
</dbReference>
<feature type="compositionally biased region" description="Basic and acidic residues" evidence="1">
    <location>
        <begin position="396"/>
        <end position="533"/>
    </location>
</feature>
<feature type="region of interest" description="Disordered" evidence="1">
    <location>
        <begin position="207"/>
        <end position="245"/>
    </location>
</feature>